<reference evidence="2 3" key="1">
    <citation type="submission" date="2015-09" db="EMBL/GenBank/DDBJ databases">
        <title>Draft genome sequence of a Caloramator mitchellensis, a moderate thermophile from the Great Artesian Basin of Australia.</title>
        <authorList>
            <person name="Patel B.K."/>
        </authorList>
    </citation>
    <scope>NUCLEOTIDE SEQUENCE [LARGE SCALE GENOMIC DNA]</scope>
    <source>
        <strain evidence="2 3">VF08</strain>
    </source>
</reference>
<dbReference type="OrthoDB" id="9779910at2"/>
<keyword evidence="3" id="KW-1185">Reference proteome</keyword>
<dbReference type="PANTHER" id="PTHR47505">
    <property type="entry name" value="DNA UTILIZATION PROTEIN YHGH"/>
    <property type="match status" value="1"/>
</dbReference>
<evidence type="ECO:0000313" key="3">
    <source>
        <dbReference type="Proteomes" id="UP000052015"/>
    </source>
</evidence>
<name>A0A0R3K2S0_CALMK</name>
<sequence length="230" mass="26343">MYTKFKQSFLGKGICEAIDGLLEIIFPSESVCANCGRIEVYDYGLCKECYFEVLNKSIFSKVQRNYPIKVEFDEVYSVCRYEGLPKEMIRRLKYKEKVELANVFAKFMVDVINNFNIDFDIIVPVPSSKKRIRIRGYNQASLIARNISNLTGKKVLECVEKIRDTKSQTLFKDQNRWYNVKGVFKCSTDLSGKNILLVDDVFTSGATAHFNSVALKKSNAKKIIVLTFAT</sequence>
<dbReference type="InterPro" id="IPR051910">
    <property type="entry name" value="ComF/GntX_DNA_util-trans"/>
</dbReference>
<dbReference type="Proteomes" id="UP000052015">
    <property type="component" value="Unassembled WGS sequence"/>
</dbReference>
<evidence type="ECO:0000313" key="2">
    <source>
        <dbReference type="EMBL" id="KRQ87716.1"/>
    </source>
</evidence>
<dbReference type="EMBL" id="LKHP01000002">
    <property type="protein sequence ID" value="KRQ87716.1"/>
    <property type="molecule type" value="Genomic_DNA"/>
</dbReference>
<dbReference type="STRING" id="908809.ABG79_00518"/>
<accession>A0A0R3K2S0</accession>
<gene>
    <name evidence="2" type="ORF">ABG79_00518</name>
</gene>
<dbReference type="PANTHER" id="PTHR47505:SF1">
    <property type="entry name" value="DNA UTILIZATION PROTEIN YHGH"/>
    <property type="match status" value="1"/>
</dbReference>
<dbReference type="InterPro" id="IPR000836">
    <property type="entry name" value="PRTase_dom"/>
</dbReference>
<evidence type="ECO:0000256" key="1">
    <source>
        <dbReference type="ARBA" id="ARBA00008007"/>
    </source>
</evidence>
<proteinExistence type="inferred from homology"/>
<comment type="caution">
    <text evidence="2">The sequence shown here is derived from an EMBL/GenBank/DDBJ whole genome shotgun (WGS) entry which is preliminary data.</text>
</comment>
<dbReference type="CDD" id="cd06223">
    <property type="entry name" value="PRTases_typeI"/>
    <property type="match status" value="1"/>
</dbReference>
<dbReference type="InterPro" id="IPR029057">
    <property type="entry name" value="PRTase-like"/>
</dbReference>
<dbReference type="Gene3D" id="3.40.50.2020">
    <property type="match status" value="1"/>
</dbReference>
<organism evidence="2 3">
    <name type="scientific">Caloramator mitchellensis</name>
    <dbReference type="NCBI Taxonomy" id="908809"/>
    <lineage>
        <taxon>Bacteria</taxon>
        <taxon>Bacillati</taxon>
        <taxon>Bacillota</taxon>
        <taxon>Clostridia</taxon>
        <taxon>Eubacteriales</taxon>
        <taxon>Clostridiaceae</taxon>
        <taxon>Caloramator</taxon>
    </lineage>
</organism>
<dbReference type="RefSeq" id="WP_057976813.1">
    <property type="nucleotide sequence ID" value="NZ_LKHP01000002.1"/>
</dbReference>
<comment type="similarity">
    <text evidence="1">Belongs to the ComF/GntX family.</text>
</comment>
<protein>
    <submittedName>
        <fullName evidence="2">DNA utilization protein GntX</fullName>
    </submittedName>
</protein>
<dbReference type="SUPFAM" id="SSF53271">
    <property type="entry name" value="PRTase-like"/>
    <property type="match status" value="1"/>
</dbReference>
<dbReference type="AlphaFoldDB" id="A0A0R3K2S0"/>